<dbReference type="EMBL" id="CP022132">
    <property type="protein sequence ID" value="ASG67564.1"/>
    <property type="molecule type" value="Genomic_DNA"/>
</dbReference>
<accession>A0ABN5AUD8</accession>
<gene>
    <name evidence="2" type="ORF">CDV26_03385</name>
</gene>
<keyword evidence="1" id="KW-0812">Transmembrane</keyword>
<protein>
    <submittedName>
        <fullName evidence="2">Uncharacterized protein</fullName>
    </submittedName>
</protein>
<reference evidence="2 3" key="1">
    <citation type="submission" date="2017-06" db="EMBL/GenBank/DDBJ databases">
        <title>Complete genome of Francisella halioticida.</title>
        <authorList>
            <person name="Sjodin A."/>
        </authorList>
    </citation>
    <scope>NUCLEOTIDE SEQUENCE [LARGE SCALE GENOMIC DNA]</scope>
    <source>
        <strain evidence="2 3">DSM 23729</strain>
    </source>
</reference>
<dbReference type="RefSeq" id="WP_088772097.1">
    <property type="nucleotide sequence ID" value="NZ_CP022132.1"/>
</dbReference>
<sequence length="67" mass="7678">MFTSHYFIAVAFITTMLVSNLYIFSAFDPTLFVNISSSSFLMDRFFNVSMGCFIVMVFTILIPDKKV</sequence>
<proteinExistence type="predicted"/>
<name>A0ABN5AUD8_9GAMM</name>
<keyword evidence="1" id="KW-1133">Transmembrane helix</keyword>
<dbReference type="Proteomes" id="UP000249910">
    <property type="component" value="Chromosome"/>
</dbReference>
<keyword evidence="3" id="KW-1185">Reference proteome</keyword>
<evidence type="ECO:0000313" key="3">
    <source>
        <dbReference type="Proteomes" id="UP000249910"/>
    </source>
</evidence>
<feature type="transmembrane region" description="Helical" evidence="1">
    <location>
        <begin position="6"/>
        <end position="24"/>
    </location>
</feature>
<keyword evidence="1" id="KW-0472">Membrane</keyword>
<organism evidence="2 3">
    <name type="scientific">Francisella halioticida</name>
    <dbReference type="NCBI Taxonomy" id="549298"/>
    <lineage>
        <taxon>Bacteria</taxon>
        <taxon>Pseudomonadati</taxon>
        <taxon>Pseudomonadota</taxon>
        <taxon>Gammaproteobacteria</taxon>
        <taxon>Thiotrichales</taxon>
        <taxon>Francisellaceae</taxon>
        <taxon>Francisella</taxon>
    </lineage>
</organism>
<evidence type="ECO:0000313" key="2">
    <source>
        <dbReference type="EMBL" id="ASG67564.1"/>
    </source>
</evidence>
<feature type="transmembrane region" description="Helical" evidence="1">
    <location>
        <begin position="45"/>
        <end position="62"/>
    </location>
</feature>
<evidence type="ECO:0000256" key="1">
    <source>
        <dbReference type="SAM" id="Phobius"/>
    </source>
</evidence>